<protein>
    <submittedName>
        <fullName evidence="2">F-box protein</fullName>
    </submittedName>
</protein>
<comment type="caution">
    <text evidence="2">The sequence shown here is derived from an EMBL/GenBank/DDBJ whole genome shotgun (WGS) entry which is preliminary data.</text>
</comment>
<dbReference type="InterPro" id="IPR056592">
    <property type="entry name" value="Beta-prop_At3g26010-like"/>
</dbReference>
<feature type="domain" description="F-box protein At3g26010-like beta-propeller" evidence="1">
    <location>
        <begin position="114"/>
        <end position="380"/>
    </location>
</feature>
<evidence type="ECO:0000313" key="2">
    <source>
        <dbReference type="EMBL" id="KAF7836845.1"/>
    </source>
</evidence>
<keyword evidence="3" id="KW-1185">Reference proteome</keyword>
<dbReference type="EMBL" id="JAAIUW010000004">
    <property type="protein sequence ID" value="KAF7836845.1"/>
    <property type="molecule type" value="Genomic_DNA"/>
</dbReference>
<accession>A0A834X388</accession>
<dbReference type="Proteomes" id="UP000634136">
    <property type="component" value="Unassembled WGS sequence"/>
</dbReference>
<gene>
    <name evidence="2" type="ORF">G2W53_011704</name>
</gene>
<dbReference type="Pfam" id="PF24750">
    <property type="entry name" value="b-prop_At3g26010-like"/>
    <property type="match status" value="1"/>
</dbReference>
<dbReference type="OrthoDB" id="1500710at2759"/>
<evidence type="ECO:0000259" key="1">
    <source>
        <dbReference type="Pfam" id="PF24750"/>
    </source>
</evidence>
<dbReference type="PANTHER" id="PTHR35546">
    <property type="entry name" value="F-BOX PROTEIN INTERACTION DOMAIN PROTEIN-RELATED"/>
    <property type="match status" value="1"/>
</dbReference>
<evidence type="ECO:0000313" key="3">
    <source>
        <dbReference type="Proteomes" id="UP000634136"/>
    </source>
</evidence>
<proteinExistence type="predicted"/>
<organism evidence="2 3">
    <name type="scientific">Senna tora</name>
    <dbReference type="NCBI Taxonomy" id="362788"/>
    <lineage>
        <taxon>Eukaryota</taxon>
        <taxon>Viridiplantae</taxon>
        <taxon>Streptophyta</taxon>
        <taxon>Embryophyta</taxon>
        <taxon>Tracheophyta</taxon>
        <taxon>Spermatophyta</taxon>
        <taxon>Magnoliopsida</taxon>
        <taxon>eudicotyledons</taxon>
        <taxon>Gunneridae</taxon>
        <taxon>Pentapetalae</taxon>
        <taxon>rosids</taxon>
        <taxon>fabids</taxon>
        <taxon>Fabales</taxon>
        <taxon>Fabaceae</taxon>
        <taxon>Caesalpinioideae</taxon>
        <taxon>Cassia clade</taxon>
        <taxon>Senna</taxon>
    </lineage>
</organism>
<name>A0A834X388_9FABA</name>
<dbReference type="InterPro" id="IPR055290">
    <property type="entry name" value="At3g26010-like"/>
</dbReference>
<sequence length="412" mass="47238">MHSEIQKVNVFCGAQNLECKCVSKRWCSIISDPEFHCIYLSRQRHFFKKLQDEGQELDQEVFIMGPYNVLVIVPKGPSLAYGSLKHDLSLSFQRQDSIPTDKIPVIPWMNASMGFVFASSNGLLLCGKLGPEYKYKFSIWNPLTRHHVELPLTQTSCGSPKVAVGFMCNHDENVFVSSPKLRFSMVCFAAFFDTRFSFQVEVFCSETWQWTKRVVSCPSGVSFSLDYHTTLGVFHDGKLYFKGENKLLVYDPCKNDGVASVINFPWEYGNSDKRCMGVSCGSLRIGEFPTPWNRHRYVRDFSGRIWELVVHRDGEEEEAASSSRWRLVYEFNLADIMKQHLHYGIIMGFHPQDEAIVFINFGQQILCLNLLTHSFKLTHHCHETLGSYFPVTPLLLPCWPTRIPSSSLDHSL</sequence>
<dbReference type="AlphaFoldDB" id="A0A834X388"/>
<reference evidence="2" key="1">
    <citation type="submission" date="2020-09" db="EMBL/GenBank/DDBJ databases">
        <title>Genome-Enabled Discovery of Anthraquinone Biosynthesis in Senna tora.</title>
        <authorList>
            <person name="Kang S.-H."/>
            <person name="Pandey R.P."/>
            <person name="Lee C.-M."/>
            <person name="Sim J.-S."/>
            <person name="Jeong J.-T."/>
            <person name="Choi B.-S."/>
            <person name="Jung M."/>
            <person name="Ginzburg D."/>
            <person name="Zhao K."/>
            <person name="Won S.Y."/>
            <person name="Oh T.-J."/>
            <person name="Yu Y."/>
            <person name="Kim N.-H."/>
            <person name="Lee O.R."/>
            <person name="Lee T.-H."/>
            <person name="Bashyal P."/>
            <person name="Kim T.-S."/>
            <person name="Lee W.-H."/>
            <person name="Kawkins C."/>
            <person name="Kim C.-K."/>
            <person name="Kim J.S."/>
            <person name="Ahn B.O."/>
            <person name="Rhee S.Y."/>
            <person name="Sohng J.K."/>
        </authorList>
    </citation>
    <scope>NUCLEOTIDE SEQUENCE</scope>
    <source>
        <tissue evidence="2">Leaf</tissue>
    </source>
</reference>
<dbReference type="PANTHER" id="PTHR35546:SF130">
    <property type="entry name" value="EXPRESSED PROTEIN"/>
    <property type="match status" value="1"/>
</dbReference>